<proteinExistence type="predicted"/>
<dbReference type="Proteomes" id="UP000001593">
    <property type="component" value="Unassembled WGS sequence"/>
</dbReference>
<dbReference type="KEGG" id="nve:5497550"/>
<dbReference type="EMBL" id="DS473531">
    <property type="protein sequence ID" value="EDO27273.1"/>
    <property type="molecule type" value="Genomic_DNA"/>
</dbReference>
<keyword evidence="2" id="KW-1185">Reference proteome</keyword>
<dbReference type="HOGENOM" id="CLU_2103002_0_0_1"/>
<sequence>CGAIQKCATSPCAPGYKCKDFPEGYQCKCVDATKCHMDTTGCDDTSCIKGNNARTFNGDSYIRYRLKETFDQPSRSIGLALKTVKSEGTLVFAAGQYDYSILEVSLAIALSVAPSF</sequence>
<name>A7T9Q0_NEMVE</name>
<evidence type="ECO:0000313" key="1">
    <source>
        <dbReference type="EMBL" id="EDO27273.1"/>
    </source>
</evidence>
<dbReference type="SUPFAM" id="SSF49899">
    <property type="entry name" value="Concanavalin A-like lectins/glucanases"/>
    <property type="match status" value="1"/>
</dbReference>
<protein>
    <recommendedName>
        <fullName evidence="3">EGF-like domain-containing protein</fullName>
    </recommendedName>
</protein>
<feature type="non-terminal residue" evidence="1">
    <location>
        <position position="1"/>
    </location>
</feature>
<dbReference type="InterPro" id="IPR013320">
    <property type="entry name" value="ConA-like_dom_sf"/>
</dbReference>
<organism evidence="1 2">
    <name type="scientific">Nematostella vectensis</name>
    <name type="common">Starlet sea anemone</name>
    <dbReference type="NCBI Taxonomy" id="45351"/>
    <lineage>
        <taxon>Eukaryota</taxon>
        <taxon>Metazoa</taxon>
        <taxon>Cnidaria</taxon>
        <taxon>Anthozoa</taxon>
        <taxon>Hexacorallia</taxon>
        <taxon>Actiniaria</taxon>
        <taxon>Edwardsiidae</taxon>
        <taxon>Nematostella</taxon>
    </lineage>
</organism>
<gene>
    <name evidence="1" type="ORF">NEMVEDRAFT_v1g224248</name>
</gene>
<dbReference type="PhylomeDB" id="A7T9Q0"/>
<accession>A7T9Q0</accession>
<evidence type="ECO:0008006" key="3">
    <source>
        <dbReference type="Google" id="ProtNLM"/>
    </source>
</evidence>
<dbReference type="Gene3D" id="2.60.120.200">
    <property type="match status" value="1"/>
</dbReference>
<evidence type="ECO:0000313" key="2">
    <source>
        <dbReference type="Proteomes" id="UP000001593"/>
    </source>
</evidence>
<dbReference type="AlphaFoldDB" id="A7T9Q0"/>
<reference evidence="1 2" key="1">
    <citation type="journal article" date="2007" name="Science">
        <title>Sea anemone genome reveals ancestral eumetazoan gene repertoire and genomic organization.</title>
        <authorList>
            <person name="Putnam N.H."/>
            <person name="Srivastava M."/>
            <person name="Hellsten U."/>
            <person name="Dirks B."/>
            <person name="Chapman J."/>
            <person name="Salamov A."/>
            <person name="Terry A."/>
            <person name="Shapiro H."/>
            <person name="Lindquist E."/>
            <person name="Kapitonov V.V."/>
            <person name="Jurka J."/>
            <person name="Genikhovich G."/>
            <person name="Grigoriev I.V."/>
            <person name="Lucas S.M."/>
            <person name="Steele R.E."/>
            <person name="Finnerty J.R."/>
            <person name="Technau U."/>
            <person name="Martindale M.Q."/>
            <person name="Rokhsar D.S."/>
        </authorList>
    </citation>
    <scope>NUCLEOTIDE SEQUENCE [LARGE SCALE GENOMIC DNA]</scope>
    <source>
        <strain evidence="2">CH2 X CH6</strain>
    </source>
</reference>
<dbReference type="InParanoid" id="A7T9Q0"/>
<dbReference type="eggNOG" id="KOG1219">
    <property type="taxonomic scope" value="Eukaryota"/>
</dbReference>